<dbReference type="Proteomes" id="UP000198615">
    <property type="component" value="Unassembled WGS sequence"/>
</dbReference>
<protein>
    <submittedName>
        <fullName evidence="2">Predicted oxidoreductase</fullName>
    </submittedName>
</protein>
<comment type="caution">
    <text evidence="2">The sequence shown here is derived from an EMBL/GenBank/DDBJ whole genome shotgun (WGS) entry which is preliminary data.</text>
</comment>
<dbReference type="InterPro" id="IPR036812">
    <property type="entry name" value="NAD(P)_OxRdtase_dom_sf"/>
</dbReference>
<sequence>MEQRNLGPFGPVSALTLGGGGIGHLWGKTTREECLATVKAAVDGGITLLDMAPRYGDGEAESVIGEAFGGRLPAGVRVTTKCLLGGTPPAEIEARLRSSIATSLKLMKLEKIDLFFLHSNVAPDDHPMRGHPDAAVRVTPYSVFCEHVRPLFETFVAEGLIGAWGLTGIGQPDAIIRLLGESPAPAAVQAISNPIDSPGALKFYDGPTRQRDVIATAKANGVGVLGIKAVQAGALSAEIDRPLPDDHPEMLDYKRAGRWRTLAAEIGEDPADLAHRYALTMDGVDTVVLGVKNRRELAMCLAAEARGPLDADLVRRIDESFD</sequence>
<evidence type="ECO:0000313" key="3">
    <source>
        <dbReference type="Proteomes" id="UP000198615"/>
    </source>
</evidence>
<dbReference type="EMBL" id="FNBW01000007">
    <property type="protein sequence ID" value="SDF85039.1"/>
    <property type="molecule type" value="Genomic_DNA"/>
</dbReference>
<dbReference type="RefSeq" id="WP_028794038.1">
    <property type="nucleotide sequence ID" value="NZ_FNBW01000007.1"/>
</dbReference>
<dbReference type="PANTHER" id="PTHR43312">
    <property type="entry name" value="D-THREO-ALDOSE 1-DEHYDROGENASE"/>
    <property type="match status" value="1"/>
</dbReference>
<evidence type="ECO:0000259" key="1">
    <source>
        <dbReference type="Pfam" id="PF00248"/>
    </source>
</evidence>
<proteinExistence type="predicted"/>
<reference evidence="2 3" key="1">
    <citation type="submission" date="2016-10" db="EMBL/GenBank/DDBJ databases">
        <authorList>
            <person name="Varghese N."/>
            <person name="Submissions S."/>
        </authorList>
    </citation>
    <scope>NUCLEOTIDE SEQUENCE [LARGE SCALE GENOMIC DNA]</scope>
    <source>
        <strain evidence="2 3">DSM 18839</strain>
    </source>
</reference>
<dbReference type="SUPFAM" id="SSF51430">
    <property type="entry name" value="NAD(P)-linked oxidoreductase"/>
    <property type="match status" value="1"/>
</dbReference>
<name>A0A8G2EWK0_9PROT</name>
<accession>A0A8G2EWK0</accession>
<dbReference type="Pfam" id="PF00248">
    <property type="entry name" value="Aldo_ket_red"/>
    <property type="match status" value="1"/>
</dbReference>
<dbReference type="OrthoDB" id="9773828at2"/>
<feature type="domain" description="NADP-dependent oxidoreductase" evidence="1">
    <location>
        <begin position="15"/>
        <end position="319"/>
    </location>
</feature>
<dbReference type="PANTHER" id="PTHR43312:SF1">
    <property type="entry name" value="NADP-DEPENDENT OXIDOREDUCTASE DOMAIN-CONTAINING PROTEIN"/>
    <property type="match status" value="1"/>
</dbReference>
<dbReference type="AlphaFoldDB" id="A0A8G2EWK0"/>
<dbReference type="InterPro" id="IPR053135">
    <property type="entry name" value="AKR2_Oxidoreductase"/>
</dbReference>
<dbReference type="Gene3D" id="3.20.20.100">
    <property type="entry name" value="NADP-dependent oxidoreductase domain"/>
    <property type="match status" value="1"/>
</dbReference>
<gene>
    <name evidence="2" type="ORF">SAMN05660686_02539</name>
</gene>
<keyword evidence="3" id="KW-1185">Reference proteome</keyword>
<dbReference type="InterPro" id="IPR023210">
    <property type="entry name" value="NADP_OxRdtase_dom"/>
</dbReference>
<evidence type="ECO:0000313" key="2">
    <source>
        <dbReference type="EMBL" id="SDF85039.1"/>
    </source>
</evidence>
<organism evidence="2 3">
    <name type="scientific">Thalassobaculum litoreum DSM 18839</name>
    <dbReference type="NCBI Taxonomy" id="1123362"/>
    <lineage>
        <taxon>Bacteria</taxon>
        <taxon>Pseudomonadati</taxon>
        <taxon>Pseudomonadota</taxon>
        <taxon>Alphaproteobacteria</taxon>
        <taxon>Rhodospirillales</taxon>
        <taxon>Thalassobaculaceae</taxon>
        <taxon>Thalassobaculum</taxon>
    </lineage>
</organism>